<dbReference type="PANTHER" id="PTHR13034">
    <property type="entry name" value="DYNACTIN P62 SUBUNIT"/>
    <property type="match status" value="1"/>
</dbReference>
<evidence type="ECO:0000256" key="11">
    <source>
        <dbReference type="ARBA" id="ARBA00034776"/>
    </source>
</evidence>
<dbReference type="AlphaFoldDB" id="A0ABD3PGU7"/>
<evidence type="ECO:0000256" key="9">
    <source>
        <dbReference type="ARBA" id="ARBA00023054"/>
    </source>
</evidence>
<protein>
    <recommendedName>
        <fullName evidence="12">Dynactin subunit 4</fullName>
    </recommendedName>
</protein>
<comment type="subunit">
    <text evidence="13">Subunit of dynactin, a multiprotein complex part of a tripartite complex with dynein and a adapter, such as BICDL1, BICD2 or HOOK3. The dynactin complex is built around ACTR1A/ACTB filament and consists of an actin-related filament composed of a shoulder domain, a pointed end and a barbed end. Its length is defined by its flexible shoulder domain. The soulder is composed of 2 DCTN1 subunits, 4 DCTN2 and 2 DCTN3. The 4 DCNT2 (via N-terminus) bind the ACTR1A filament and act as molecular rulers to determine the length. The pointed end is important for binding dynein-dynactin cargo adapters. Consists of 4 subunits: ACTR10, DCNT4, DCTN5 and DCTN6. The barbed end is composed of a CAPZA1:CAPZB heterodimers, which binds ACTR1A/ACTB filament and dynactin and stabilizes dynactin. Interacts with ATP7B, but not ATP7A, in a copper-dependent manner. Interacts with ANK2; this interaction is required for localization at costameres. Interacts with N4BP2L1.</text>
</comment>
<evidence type="ECO:0000256" key="1">
    <source>
        <dbReference type="ARBA" id="ARBA00004300"/>
    </source>
</evidence>
<keyword evidence="9" id="KW-0175">Coiled coil</keyword>
<evidence type="ECO:0000256" key="3">
    <source>
        <dbReference type="ARBA" id="ARBA00004657"/>
    </source>
</evidence>
<comment type="caution">
    <text evidence="14">The sequence shown here is derived from an EMBL/GenBank/DDBJ whole genome shotgun (WGS) entry which is preliminary data.</text>
</comment>
<evidence type="ECO:0000313" key="14">
    <source>
        <dbReference type="EMBL" id="KAL3787194.1"/>
    </source>
</evidence>
<evidence type="ECO:0000256" key="12">
    <source>
        <dbReference type="ARBA" id="ARBA00034864"/>
    </source>
</evidence>
<dbReference type="PANTHER" id="PTHR13034:SF2">
    <property type="entry name" value="DYNACTIN SUBUNIT 4"/>
    <property type="match status" value="1"/>
</dbReference>
<evidence type="ECO:0000256" key="13">
    <source>
        <dbReference type="ARBA" id="ARBA00093507"/>
    </source>
</evidence>
<dbReference type="EMBL" id="JABMIG020000180">
    <property type="protein sequence ID" value="KAL3787194.1"/>
    <property type="molecule type" value="Genomic_DNA"/>
</dbReference>
<evidence type="ECO:0000256" key="8">
    <source>
        <dbReference type="ARBA" id="ARBA00022990"/>
    </source>
</evidence>
<keyword evidence="4" id="KW-0963">Cytoplasm</keyword>
<comment type="subcellular location">
    <subcellularLocation>
        <location evidence="1">Cytoplasm</location>
        <location evidence="1">Cytoskeleton</location>
        <location evidence="1">Microtubule organizing center</location>
        <location evidence="1">Centrosome</location>
    </subcellularLocation>
    <subcellularLocation>
        <location evidence="2">Cytoplasm</location>
        <location evidence="2">Cytoskeleton</location>
        <location evidence="2">Stress fiber</location>
    </subcellularLocation>
    <subcellularLocation>
        <location evidence="3">Cytoplasm</location>
        <location evidence="3">Myofibril</location>
    </subcellularLocation>
</comment>
<evidence type="ECO:0000256" key="5">
    <source>
        <dbReference type="ARBA" id="ARBA00022499"/>
    </source>
</evidence>
<comment type="similarity">
    <text evidence="11">Belongs to the dynactin subunit 4 family.</text>
</comment>
<evidence type="ECO:0000256" key="7">
    <source>
        <dbReference type="ARBA" id="ARBA00022843"/>
    </source>
</evidence>
<gene>
    <name evidence="14" type="ORF">HJC23_010204</name>
</gene>
<name>A0ABD3PGU7_9STRA</name>
<sequence length="608" mass="66811">MMPTSSPLPPSFITFCFTHTVDQGALFRALLSTLINIMVVVVQKPADNAILYIDHANHLTPLTLTYHATSARHLTSGRTDVIPPSTSVEVDSAYCPRCLTYCDVASASLGFCQVDLDSGSSSSAVSCKDCPVCFSPLAISIDDVGPCDASAGASPRLICQYLCGHCQWSSRECGVTSNADKLLELRTDQSDAARENDLEKQRQMVIADASKQLELCLRQKLESKNRVGDELFQSLCDTWKQKEKNEERKRRLGLGTLEKSNAINLTNEKSWSLGVLEQALEEKKKSISSTGTVKQVANNSNVEATDGQGVATSKSEPVIIPTPQQVAAQMAISTATPRLRSDLFPLPVPFNARVSRRCLAEQAAGRTGILVKPKLNPLEGDSSLRAGHGQWYKKDSSAVHVVPRVQICTHGSDSTRQRYAMLLKVRNPTLSMVRLRFSSPSLSKRDDGAGEQISTIPERELQNIPIDPFSETFVNARICSPSSTDSLVPTEWLVLENAIDLFLDMGKGQEEDPIEVRDWDPSSVLDSTDCRISKFRVLATRKDTAWVELVLSTDYQEVIDSKRLHLAIPIAMQIEVGNGSWDASLIKKRDLQEDSIDFVTLNLVALLS</sequence>
<evidence type="ECO:0000256" key="2">
    <source>
        <dbReference type="ARBA" id="ARBA00004529"/>
    </source>
</evidence>
<reference evidence="14 15" key="1">
    <citation type="journal article" date="2020" name="G3 (Bethesda)">
        <title>Improved Reference Genome for Cyclotella cryptica CCMP332, a Model for Cell Wall Morphogenesis, Salinity Adaptation, and Lipid Production in Diatoms (Bacillariophyta).</title>
        <authorList>
            <person name="Roberts W.R."/>
            <person name="Downey K.M."/>
            <person name="Ruck E.C."/>
            <person name="Traller J.C."/>
            <person name="Alverson A.J."/>
        </authorList>
    </citation>
    <scope>NUCLEOTIDE SEQUENCE [LARGE SCALE GENOMIC DNA]</scope>
    <source>
        <strain evidence="14 15">CCMP332</strain>
    </source>
</reference>
<evidence type="ECO:0000256" key="6">
    <source>
        <dbReference type="ARBA" id="ARBA00022553"/>
    </source>
</evidence>
<accession>A0ABD3PGU7</accession>
<keyword evidence="10" id="KW-0206">Cytoskeleton</keyword>
<keyword evidence="7" id="KW-0832">Ubl conjugation</keyword>
<dbReference type="GO" id="GO:0005813">
    <property type="term" value="C:centrosome"/>
    <property type="evidence" value="ECO:0007669"/>
    <property type="project" value="UniProtKB-SubCell"/>
</dbReference>
<dbReference type="InterPro" id="IPR008603">
    <property type="entry name" value="DCTN4"/>
</dbReference>
<keyword evidence="5" id="KW-1017">Isopeptide bond</keyword>
<evidence type="ECO:0000256" key="4">
    <source>
        <dbReference type="ARBA" id="ARBA00022490"/>
    </source>
</evidence>
<keyword evidence="8" id="KW-0007">Acetylation</keyword>
<keyword evidence="15" id="KW-1185">Reference proteome</keyword>
<dbReference type="Proteomes" id="UP001516023">
    <property type="component" value="Unassembled WGS sequence"/>
</dbReference>
<dbReference type="GO" id="GO:0001725">
    <property type="term" value="C:stress fiber"/>
    <property type="evidence" value="ECO:0007669"/>
    <property type="project" value="UniProtKB-SubCell"/>
</dbReference>
<evidence type="ECO:0000256" key="10">
    <source>
        <dbReference type="ARBA" id="ARBA00023212"/>
    </source>
</evidence>
<keyword evidence="6" id="KW-0597">Phosphoprotein</keyword>
<organism evidence="14 15">
    <name type="scientific">Cyclotella cryptica</name>
    <dbReference type="NCBI Taxonomy" id="29204"/>
    <lineage>
        <taxon>Eukaryota</taxon>
        <taxon>Sar</taxon>
        <taxon>Stramenopiles</taxon>
        <taxon>Ochrophyta</taxon>
        <taxon>Bacillariophyta</taxon>
        <taxon>Coscinodiscophyceae</taxon>
        <taxon>Thalassiosirophycidae</taxon>
        <taxon>Stephanodiscales</taxon>
        <taxon>Stephanodiscaceae</taxon>
        <taxon>Cyclotella</taxon>
    </lineage>
</organism>
<evidence type="ECO:0000313" key="15">
    <source>
        <dbReference type="Proteomes" id="UP001516023"/>
    </source>
</evidence>
<proteinExistence type="inferred from homology"/>